<feature type="transmembrane region" description="Helical" evidence="5">
    <location>
        <begin position="113"/>
        <end position="136"/>
    </location>
</feature>
<keyword evidence="2 5" id="KW-0812">Transmembrane</keyword>
<evidence type="ECO:0000256" key="4">
    <source>
        <dbReference type="ARBA" id="ARBA00023136"/>
    </source>
</evidence>
<reference evidence="6" key="1">
    <citation type="journal article" date="2020" name="Stud. Mycol.">
        <title>101 Dothideomycetes genomes: a test case for predicting lifestyles and emergence of pathogens.</title>
        <authorList>
            <person name="Haridas S."/>
            <person name="Albert R."/>
            <person name="Binder M."/>
            <person name="Bloem J."/>
            <person name="Labutti K."/>
            <person name="Salamov A."/>
            <person name="Andreopoulos B."/>
            <person name="Baker S."/>
            <person name="Barry K."/>
            <person name="Bills G."/>
            <person name="Bluhm B."/>
            <person name="Cannon C."/>
            <person name="Castanera R."/>
            <person name="Culley D."/>
            <person name="Daum C."/>
            <person name="Ezra D."/>
            <person name="Gonzalez J."/>
            <person name="Henrissat B."/>
            <person name="Kuo A."/>
            <person name="Liang C."/>
            <person name="Lipzen A."/>
            <person name="Lutzoni F."/>
            <person name="Magnuson J."/>
            <person name="Mondo S."/>
            <person name="Nolan M."/>
            <person name="Ohm R."/>
            <person name="Pangilinan J."/>
            <person name="Park H.-J."/>
            <person name="Ramirez L."/>
            <person name="Alfaro M."/>
            <person name="Sun H."/>
            <person name="Tritt A."/>
            <person name="Yoshinaga Y."/>
            <person name="Zwiers L.-H."/>
            <person name="Turgeon B."/>
            <person name="Goodwin S."/>
            <person name="Spatafora J."/>
            <person name="Crous P."/>
            <person name="Grigoriev I."/>
        </authorList>
    </citation>
    <scope>NUCLEOTIDE SEQUENCE</scope>
    <source>
        <strain evidence="6">CBS 110217</strain>
    </source>
</reference>
<dbReference type="Gene3D" id="1.20.58.340">
    <property type="entry name" value="Magnesium transport protein CorA, transmembrane region"/>
    <property type="match status" value="1"/>
</dbReference>
<dbReference type="AlphaFoldDB" id="A0A9P4HM22"/>
<keyword evidence="7" id="KW-1185">Reference proteome</keyword>
<evidence type="ECO:0000256" key="5">
    <source>
        <dbReference type="SAM" id="Phobius"/>
    </source>
</evidence>
<feature type="transmembrane region" description="Helical" evidence="5">
    <location>
        <begin position="156"/>
        <end position="181"/>
    </location>
</feature>
<evidence type="ECO:0000256" key="3">
    <source>
        <dbReference type="ARBA" id="ARBA00022989"/>
    </source>
</evidence>
<evidence type="ECO:0000313" key="6">
    <source>
        <dbReference type="EMBL" id="KAF2035722.1"/>
    </source>
</evidence>
<name>A0A9P4HM22_9PLEO</name>
<evidence type="ECO:0000256" key="2">
    <source>
        <dbReference type="ARBA" id="ARBA00022692"/>
    </source>
</evidence>
<protein>
    <submittedName>
        <fullName evidence="6">Uncharacterized protein</fullName>
    </submittedName>
</protein>
<dbReference type="InterPro" id="IPR045863">
    <property type="entry name" value="CorA_TM1_TM2"/>
</dbReference>
<comment type="subcellular location">
    <subcellularLocation>
        <location evidence="1">Membrane</location>
        <topology evidence="1">Multi-pass membrane protein</topology>
    </subcellularLocation>
</comment>
<accession>A0A9P4HM22</accession>
<comment type="caution">
    <text evidence="6">The sequence shown here is derived from an EMBL/GenBank/DDBJ whole genome shotgun (WGS) entry which is preliminary data.</text>
</comment>
<dbReference type="PANTHER" id="PTHR47685:SF1">
    <property type="entry name" value="MAGNESIUM TRANSPORT PROTEIN CORA"/>
    <property type="match status" value="1"/>
</dbReference>
<evidence type="ECO:0000256" key="1">
    <source>
        <dbReference type="ARBA" id="ARBA00004141"/>
    </source>
</evidence>
<dbReference type="GO" id="GO:0016020">
    <property type="term" value="C:membrane"/>
    <property type="evidence" value="ECO:0007669"/>
    <property type="project" value="UniProtKB-SubCell"/>
</dbReference>
<dbReference type="InterPro" id="IPR002523">
    <property type="entry name" value="MgTranspt_CorA/ZnTranspt_ZntB"/>
</dbReference>
<keyword evidence="4 5" id="KW-0472">Membrane</keyword>
<gene>
    <name evidence="6" type="ORF">EK21DRAFT_84138</name>
</gene>
<sequence length="209" mass="24265">MLPAETKDIRDELNMIATIFEAQRMILPDLEVTFVDLYREQHKSQSRLRKVFKQQLKGVDMRLKELDRLGRQSEHIYKSILDLLDLKQKQDANAFEGRMARDQAESTARQSQIIMVFTIVTIIYLSLDFIAAIFAINFRVFPRDTNADGALPLDYVFKYMFGVGFPIAVPMIVVALSLYGIGKSFGKLKSFWEDLWPRRRLTHVEEDTP</sequence>
<proteinExistence type="predicted"/>
<dbReference type="Proteomes" id="UP000799777">
    <property type="component" value="Unassembled WGS sequence"/>
</dbReference>
<dbReference type="EMBL" id="ML978156">
    <property type="protein sequence ID" value="KAF2035722.1"/>
    <property type="molecule type" value="Genomic_DNA"/>
</dbReference>
<dbReference type="OrthoDB" id="341259at2759"/>
<dbReference type="PANTHER" id="PTHR47685">
    <property type="entry name" value="MAGNESIUM TRANSPORT PROTEIN CORA"/>
    <property type="match status" value="1"/>
</dbReference>
<evidence type="ECO:0000313" key="7">
    <source>
        <dbReference type="Proteomes" id="UP000799777"/>
    </source>
</evidence>
<dbReference type="Pfam" id="PF01544">
    <property type="entry name" value="CorA"/>
    <property type="match status" value="1"/>
</dbReference>
<dbReference type="SUPFAM" id="SSF144083">
    <property type="entry name" value="Magnesium transport protein CorA, transmembrane region"/>
    <property type="match status" value="1"/>
</dbReference>
<dbReference type="InterPro" id="IPR050829">
    <property type="entry name" value="CorA_MIT"/>
</dbReference>
<organism evidence="6 7">
    <name type="scientific">Setomelanomma holmii</name>
    <dbReference type="NCBI Taxonomy" id="210430"/>
    <lineage>
        <taxon>Eukaryota</taxon>
        <taxon>Fungi</taxon>
        <taxon>Dikarya</taxon>
        <taxon>Ascomycota</taxon>
        <taxon>Pezizomycotina</taxon>
        <taxon>Dothideomycetes</taxon>
        <taxon>Pleosporomycetidae</taxon>
        <taxon>Pleosporales</taxon>
        <taxon>Pleosporineae</taxon>
        <taxon>Phaeosphaeriaceae</taxon>
        <taxon>Setomelanomma</taxon>
    </lineage>
</organism>
<keyword evidence="3 5" id="KW-1133">Transmembrane helix</keyword>